<gene>
    <name evidence="2" type="ORF">AVDCRST_MAG05-3904</name>
</gene>
<proteinExistence type="predicted"/>
<feature type="compositionally biased region" description="Basic residues" evidence="1">
    <location>
        <begin position="23"/>
        <end position="37"/>
    </location>
</feature>
<feature type="non-terminal residue" evidence="2">
    <location>
        <position position="1"/>
    </location>
</feature>
<dbReference type="EMBL" id="CADCVM010000432">
    <property type="protein sequence ID" value="CAA9525181.1"/>
    <property type="molecule type" value="Genomic_DNA"/>
</dbReference>
<evidence type="ECO:0000313" key="2">
    <source>
        <dbReference type="EMBL" id="CAA9525181.1"/>
    </source>
</evidence>
<evidence type="ECO:0000256" key="1">
    <source>
        <dbReference type="SAM" id="MobiDB-lite"/>
    </source>
</evidence>
<feature type="compositionally biased region" description="Basic and acidic residues" evidence="1">
    <location>
        <begin position="67"/>
        <end position="76"/>
    </location>
</feature>
<protein>
    <submittedName>
        <fullName evidence="2">Uncharacterized protein</fullName>
    </submittedName>
</protein>
<name>A0A6J4TJ17_9ACTN</name>
<sequence>RRAARVHEAVPAAQRPARDLFLRQHKGRRQRRQRPRAHPHEPLRRHSLAGDHAGGCQRLLPPQAGGGREERRDPALQRRRLIRGAEGRGGAVAGRAGKLRGPLHAGRAARHYQEALAAPDHPDPRLPPPHKRPRLPPGPGPQDPHAHRRRDRPHRPV</sequence>
<reference evidence="2" key="1">
    <citation type="submission" date="2020-02" db="EMBL/GenBank/DDBJ databases">
        <authorList>
            <person name="Meier V. D."/>
        </authorList>
    </citation>
    <scope>NUCLEOTIDE SEQUENCE</scope>
    <source>
        <strain evidence="2">AVDCRST_MAG05</strain>
    </source>
</reference>
<dbReference type="AlphaFoldDB" id="A0A6J4TJ17"/>
<accession>A0A6J4TJ17</accession>
<feature type="region of interest" description="Disordered" evidence="1">
    <location>
        <begin position="1"/>
        <end position="157"/>
    </location>
</feature>
<feature type="compositionally biased region" description="Basic residues" evidence="1">
    <location>
        <begin position="146"/>
        <end position="157"/>
    </location>
</feature>
<feature type="non-terminal residue" evidence="2">
    <location>
        <position position="157"/>
    </location>
</feature>
<organism evidence="2">
    <name type="scientific">uncultured Rubrobacteraceae bacterium</name>
    <dbReference type="NCBI Taxonomy" id="349277"/>
    <lineage>
        <taxon>Bacteria</taxon>
        <taxon>Bacillati</taxon>
        <taxon>Actinomycetota</taxon>
        <taxon>Rubrobacteria</taxon>
        <taxon>Rubrobacterales</taxon>
        <taxon>Rubrobacteraceae</taxon>
        <taxon>environmental samples</taxon>
    </lineage>
</organism>